<reference evidence="6 7" key="1">
    <citation type="journal article" date="2014" name="Am. J. Bot.">
        <title>Genome assembly and annotation for red clover (Trifolium pratense; Fabaceae).</title>
        <authorList>
            <person name="Istvanek J."/>
            <person name="Jaros M."/>
            <person name="Krenek A."/>
            <person name="Repkova J."/>
        </authorList>
    </citation>
    <scope>NUCLEOTIDE SEQUENCE [LARGE SCALE GENOMIC DNA]</scope>
    <source>
        <strain evidence="7">cv. Tatra</strain>
        <tissue evidence="6">Young leaves</tissue>
    </source>
</reference>
<dbReference type="Proteomes" id="UP000236291">
    <property type="component" value="Unassembled WGS sequence"/>
</dbReference>
<evidence type="ECO:0000313" key="7">
    <source>
        <dbReference type="Proteomes" id="UP000236291"/>
    </source>
</evidence>
<dbReference type="EMBL" id="ASHM01064234">
    <property type="protein sequence ID" value="PNX90862.1"/>
    <property type="molecule type" value="Genomic_DNA"/>
</dbReference>
<dbReference type="EC" id="3.2.2.6" evidence="1"/>
<evidence type="ECO:0000256" key="1">
    <source>
        <dbReference type="ARBA" id="ARBA00011982"/>
    </source>
</evidence>
<dbReference type="Gene3D" id="3.40.50.10140">
    <property type="entry name" value="Toll/interleukin-1 receptor homology (TIR) domain"/>
    <property type="match status" value="1"/>
</dbReference>
<dbReference type="Pfam" id="PF01582">
    <property type="entry name" value="TIR"/>
    <property type="match status" value="1"/>
</dbReference>
<protein>
    <recommendedName>
        <fullName evidence="1">ADP-ribosyl cyclase/cyclic ADP-ribose hydrolase</fullName>
        <ecNumber evidence="1">3.2.2.6</ecNumber>
    </recommendedName>
</protein>
<sequence>MEQQTLPSLSSFTCDWTYDVFLSFRGIDTRNNFTGNLYNYLQHQRGIQTFIDDEQIQKGEQITPTLLQAIKESRIFIAIFSPNYASSTFCLTELVTILECSKSQGRLFLPVFYDVDPSHIRNITGTYGEAFAKHEVRFRGEKKKVQKWRDALHQAANMSGWHFKPGKWPNISWEPLIPSEN</sequence>
<dbReference type="SMART" id="SM00255">
    <property type="entry name" value="TIR"/>
    <property type="match status" value="1"/>
</dbReference>
<dbReference type="InterPro" id="IPR000157">
    <property type="entry name" value="TIR_dom"/>
</dbReference>
<reference evidence="6 7" key="2">
    <citation type="journal article" date="2017" name="Front. Plant Sci.">
        <title>Gene Classification and Mining of Molecular Markers Useful in Red Clover (Trifolium pratense) Breeding.</title>
        <authorList>
            <person name="Istvanek J."/>
            <person name="Dluhosova J."/>
            <person name="Dluhos P."/>
            <person name="Patkova L."/>
            <person name="Nedelnik J."/>
            <person name="Repkova J."/>
        </authorList>
    </citation>
    <scope>NUCLEOTIDE SEQUENCE [LARGE SCALE GENOMIC DNA]</scope>
    <source>
        <strain evidence="7">cv. Tatra</strain>
        <tissue evidence="6">Young leaves</tissue>
    </source>
</reference>
<name>A0A2K3MJA4_TRIPR</name>
<evidence type="ECO:0000256" key="2">
    <source>
        <dbReference type="ARBA" id="ARBA00022801"/>
    </source>
</evidence>
<comment type="caution">
    <text evidence="6">The sequence shown here is derived from an EMBL/GenBank/DDBJ whole genome shotgun (WGS) entry which is preliminary data.</text>
</comment>
<dbReference type="PROSITE" id="PS50104">
    <property type="entry name" value="TIR"/>
    <property type="match status" value="1"/>
</dbReference>
<accession>A0A2K3MJA4</accession>
<keyword evidence="3" id="KW-0520">NAD</keyword>
<dbReference type="PANTHER" id="PTHR32009:SF39">
    <property type="entry name" value="TIR DOMAIN-CONTAINING PROTEIN"/>
    <property type="match status" value="1"/>
</dbReference>
<dbReference type="InterPro" id="IPR035897">
    <property type="entry name" value="Toll_tir_struct_dom_sf"/>
</dbReference>
<dbReference type="SUPFAM" id="SSF52200">
    <property type="entry name" value="Toll/Interleukin receptor TIR domain"/>
    <property type="match status" value="1"/>
</dbReference>
<dbReference type="FunFam" id="3.40.50.10140:FF:000007">
    <property type="entry name" value="Disease resistance protein (TIR-NBS-LRR class)"/>
    <property type="match status" value="1"/>
</dbReference>
<dbReference type="AlphaFoldDB" id="A0A2K3MJA4"/>
<dbReference type="GO" id="GO:0007165">
    <property type="term" value="P:signal transduction"/>
    <property type="evidence" value="ECO:0007669"/>
    <property type="project" value="InterPro"/>
</dbReference>
<dbReference type="STRING" id="57577.A0A2K3MJA4"/>
<evidence type="ECO:0000259" key="5">
    <source>
        <dbReference type="PROSITE" id="PS50104"/>
    </source>
</evidence>
<dbReference type="GO" id="GO:0061809">
    <property type="term" value="F:NAD+ nucleosidase activity, cyclic ADP-ribose generating"/>
    <property type="evidence" value="ECO:0007669"/>
    <property type="project" value="UniProtKB-EC"/>
</dbReference>
<evidence type="ECO:0000313" key="6">
    <source>
        <dbReference type="EMBL" id="PNX90862.1"/>
    </source>
</evidence>
<evidence type="ECO:0000256" key="3">
    <source>
        <dbReference type="ARBA" id="ARBA00023027"/>
    </source>
</evidence>
<evidence type="ECO:0000256" key="4">
    <source>
        <dbReference type="ARBA" id="ARBA00047304"/>
    </source>
</evidence>
<comment type="catalytic activity">
    <reaction evidence="4">
        <text>NAD(+) + H2O = ADP-D-ribose + nicotinamide + H(+)</text>
        <dbReference type="Rhea" id="RHEA:16301"/>
        <dbReference type="ChEBI" id="CHEBI:15377"/>
        <dbReference type="ChEBI" id="CHEBI:15378"/>
        <dbReference type="ChEBI" id="CHEBI:17154"/>
        <dbReference type="ChEBI" id="CHEBI:57540"/>
        <dbReference type="ChEBI" id="CHEBI:57967"/>
        <dbReference type="EC" id="3.2.2.6"/>
    </reaction>
    <physiologicalReaction direction="left-to-right" evidence="4">
        <dbReference type="Rhea" id="RHEA:16302"/>
    </physiologicalReaction>
</comment>
<gene>
    <name evidence="6" type="ORF">L195_g046990</name>
</gene>
<keyword evidence="2" id="KW-0378">Hydrolase</keyword>
<organism evidence="6 7">
    <name type="scientific">Trifolium pratense</name>
    <name type="common">Red clover</name>
    <dbReference type="NCBI Taxonomy" id="57577"/>
    <lineage>
        <taxon>Eukaryota</taxon>
        <taxon>Viridiplantae</taxon>
        <taxon>Streptophyta</taxon>
        <taxon>Embryophyta</taxon>
        <taxon>Tracheophyta</taxon>
        <taxon>Spermatophyta</taxon>
        <taxon>Magnoliopsida</taxon>
        <taxon>eudicotyledons</taxon>
        <taxon>Gunneridae</taxon>
        <taxon>Pentapetalae</taxon>
        <taxon>rosids</taxon>
        <taxon>fabids</taxon>
        <taxon>Fabales</taxon>
        <taxon>Fabaceae</taxon>
        <taxon>Papilionoideae</taxon>
        <taxon>50 kb inversion clade</taxon>
        <taxon>NPAAA clade</taxon>
        <taxon>Hologalegina</taxon>
        <taxon>IRL clade</taxon>
        <taxon>Trifolieae</taxon>
        <taxon>Trifolium</taxon>
    </lineage>
</organism>
<dbReference type="PANTHER" id="PTHR32009">
    <property type="entry name" value="TMV RESISTANCE PROTEIN N-LIKE"/>
    <property type="match status" value="1"/>
</dbReference>
<feature type="domain" description="TIR" evidence="5">
    <location>
        <begin position="16"/>
        <end position="181"/>
    </location>
</feature>
<proteinExistence type="predicted"/>